<proteinExistence type="predicted"/>
<dbReference type="EMBL" id="JACAZH010000011">
    <property type="protein sequence ID" value="KAF7355725.1"/>
    <property type="molecule type" value="Genomic_DNA"/>
</dbReference>
<organism evidence="3 4">
    <name type="scientific">Mycena sanguinolenta</name>
    <dbReference type="NCBI Taxonomy" id="230812"/>
    <lineage>
        <taxon>Eukaryota</taxon>
        <taxon>Fungi</taxon>
        <taxon>Dikarya</taxon>
        <taxon>Basidiomycota</taxon>
        <taxon>Agaricomycotina</taxon>
        <taxon>Agaricomycetes</taxon>
        <taxon>Agaricomycetidae</taxon>
        <taxon>Agaricales</taxon>
        <taxon>Marasmiineae</taxon>
        <taxon>Mycenaceae</taxon>
        <taxon>Mycena</taxon>
    </lineage>
</organism>
<accession>A0A8H6Y7I5</accession>
<dbReference type="Pfam" id="PF20151">
    <property type="entry name" value="DUF6533"/>
    <property type="match status" value="1"/>
</dbReference>
<keyword evidence="1" id="KW-0472">Membrane</keyword>
<comment type="caution">
    <text evidence="3">The sequence shown here is derived from an EMBL/GenBank/DDBJ whole genome shotgun (WGS) entry which is preliminary data.</text>
</comment>
<feature type="transmembrane region" description="Helical" evidence="1">
    <location>
        <begin position="68"/>
        <end position="86"/>
    </location>
</feature>
<keyword evidence="4" id="KW-1185">Reference proteome</keyword>
<evidence type="ECO:0000259" key="2">
    <source>
        <dbReference type="Pfam" id="PF20151"/>
    </source>
</evidence>
<feature type="transmembrane region" description="Helical" evidence="1">
    <location>
        <begin position="133"/>
        <end position="153"/>
    </location>
</feature>
<keyword evidence="1" id="KW-0812">Transmembrane</keyword>
<sequence>MPGPALAYNISEYSPAEAELYVSLTVTQNYVFYAVSALLVYELVVTFDEEVERVWSLKWRLPKLLFMFNRYITRGLLILQFIAGGYPGTTAGFCQVYGYWQVFPARLAILGAQAIMVIRLWAIYNNARNMLSFLAALYTLEVAAVVTCSAMAVETTQGASQPAPLSCGLEPLSPMLRQYASGTWIAPVCFELIIVVLTVAKLLPPLPPQYRILEMMDGNFLKGLSSHPSVRNPTLDILARDSLIYFAFAFSEFLLASPLNQTNEGYVAFTLANAVLYETSFAAYYRSILLGPTAAISCIAVSRMIINIRSLPAPNFAAEGAAGSFNFVSSDVVFAENSAYVYDSEPELNGVSEVQRLGLVVGQNQPFRARVSGKEQDSEIGEFEIIHTPRRGLIP</sequence>
<gene>
    <name evidence="3" type="ORF">MSAN_01490400</name>
</gene>
<keyword evidence="1" id="KW-1133">Transmembrane helix</keyword>
<protein>
    <recommendedName>
        <fullName evidence="2">DUF6533 domain-containing protein</fullName>
    </recommendedName>
</protein>
<dbReference type="AlphaFoldDB" id="A0A8H6Y7I5"/>
<dbReference type="Proteomes" id="UP000623467">
    <property type="component" value="Unassembled WGS sequence"/>
</dbReference>
<feature type="transmembrane region" description="Helical" evidence="1">
    <location>
        <begin position="184"/>
        <end position="203"/>
    </location>
</feature>
<dbReference type="OrthoDB" id="2637653at2759"/>
<reference evidence="3" key="1">
    <citation type="submission" date="2020-05" db="EMBL/GenBank/DDBJ databases">
        <title>Mycena genomes resolve the evolution of fungal bioluminescence.</title>
        <authorList>
            <person name="Tsai I.J."/>
        </authorList>
    </citation>
    <scope>NUCLEOTIDE SEQUENCE</scope>
    <source>
        <strain evidence="3">160909Yilan</strain>
    </source>
</reference>
<evidence type="ECO:0000256" key="1">
    <source>
        <dbReference type="SAM" id="Phobius"/>
    </source>
</evidence>
<dbReference type="InterPro" id="IPR045340">
    <property type="entry name" value="DUF6533"/>
</dbReference>
<evidence type="ECO:0000313" key="4">
    <source>
        <dbReference type="Proteomes" id="UP000623467"/>
    </source>
</evidence>
<evidence type="ECO:0000313" key="3">
    <source>
        <dbReference type="EMBL" id="KAF7355725.1"/>
    </source>
</evidence>
<feature type="transmembrane region" description="Helical" evidence="1">
    <location>
        <begin position="98"/>
        <end position="121"/>
    </location>
</feature>
<feature type="domain" description="DUF6533" evidence="2">
    <location>
        <begin position="30"/>
        <end position="73"/>
    </location>
</feature>
<name>A0A8H6Y7I5_9AGAR</name>